<organism evidence="3 4">
    <name type="scientific">Puccinia striiformis</name>
    <dbReference type="NCBI Taxonomy" id="27350"/>
    <lineage>
        <taxon>Eukaryota</taxon>
        <taxon>Fungi</taxon>
        <taxon>Dikarya</taxon>
        <taxon>Basidiomycota</taxon>
        <taxon>Pucciniomycotina</taxon>
        <taxon>Pucciniomycetes</taxon>
        <taxon>Pucciniales</taxon>
        <taxon>Pucciniaceae</taxon>
        <taxon>Puccinia</taxon>
    </lineage>
</organism>
<feature type="domain" description="Ubiquitin carboxyl-terminal hydrolase 7 ICP0-binding" evidence="2">
    <location>
        <begin position="1"/>
        <end position="95"/>
    </location>
</feature>
<evidence type="ECO:0000313" key="3">
    <source>
        <dbReference type="EMBL" id="POV99782.1"/>
    </source>
</evidence>
<name>A0A2S4UR29_9BASI</name>
<accession>A0A2S4UR29</accession>
<dbReference type="Proteomes" id="UP000239156">
    <property type="component" value="Unassembled WGS sequence"/>
</dbReference>
<dbReference type="InterPro" id="IPR024729">
    <property type="entry name" value="USP7_ICP0-binding_dom"/>
</dbReference>
<dbReference type="Pfam" id="PF12436">
    <property type="entry name" value="USP7_ICP0_bdg"/>
    <property type="match status" value="1"/>
</dbReference>
<keyword evidence="4" id="KW-1185">Reference proteome</keyword>
<proteinExistence type="predicted"/>
<gene>
    <name evidence="3" type="ORF">PSTT_13595</name>
</gene>
<evidence type="ECO:0000259" key="2">
    <source>
        <dbReference type="Pfam" id="PF12436"/>
    </source>
</evidence>
<dbReference type="Gene3D" id="3.10.20.90">
    <property type="entry name" value="Phosphatidylinositol 3-kinase Catalytic Subunit, Chain A, domain 1"/>
    <property type="match status" value="2"/>
</dbReference>
<dbReference type="GO" id="GO:0140096">
    <property type="term" value="F:catalytic activity, acting on a protein"/>
    <property type="evidence" value="ECO:0007669"/>
    <property type="project" value="UniProtKB-ARBA"/>
</dbReference>
<protein>
    <recommendedName>
        <fullName evidence="2">Ubiquitin carboxyl-terminal hydrolase 7 ICP0-binding domain-containing protein</fullName>
    </recommendedName>
</protein>
<dbReference type="AlphaFoldDB" id="A0A2S4UR29"/>
<dbReference type="VEuPathDB" id="FungiDB:PSHT_06413"/>
<evidence type="ECO:0000313" key="4">
    <source>
        <dbReference type="Proteomes" id="UP000239156"/>
    </source>
</evidence>
<comment type="caution">
    <text evidence="3">The sequence shown here is derived from an EMBL/GenBank/DDBJ whole genome shotgun (WGS) entry which is preliminary data.</text>
</comment>
<sequence length="96" mass="11381">MKPKATFMQSEIQAGDIICFQIELSDKELAELEEQRLYLDPVTFYDFFTNRVLVQFKPRCDDMSTSLEFDLLFSKKFTYDQMASRVGERLQHEPKL</sequence>
<dbReference type="EMBL" id="PKSL01000193">
    <property type="protein sequence ID" value="POV99782.1"/>
    <property type="molecule type" value="Genomic_DNA"/>
</dbReference>
<evidence type="ECO:0000256" key="1">
    <source>
        <dbReference type="ARBA" id="ARBA00022786"/>
    </source>
</evidence>
<reference evidence="3" key="1">
    <citation type="submission" date="2017-12" db="EMBL/GenBank/DDBJ databases">
        <title>Gene loss provides genomic basis for host adaptation in cereal stripe rust fungi.</title>
        <authorList>
            <person name="Xia C."/>
        </authorList>
    </citation>
    <scope>NUCLEOTIDE SEQUENCE [LARGE SCALE GENOMIC DNA]</scope>
    <source>
        <strain evidence="3">93-210</strain>
    </source>
</reference>
<dbReference type="VEuPathDB" id="FungiDB:PSTT_13595"/>
<keyword evidence="1" id="KW-0833">Ubl conjugation pathway</keyword>